<comment type="caution">
    <text evidence="2">The sequence shown here is derived from an EMBL/GenBank/DDBJ whole genome shotgun (WGS) entry which is preliminary data.</text>
</comment>
<accession>A0ABW5BLT3</accession>
<feature type="transmembrane region" description="Helical" evidence="1">
    <location>
        <begin position="129"/>
        <end position="150"/>
    </location>
</feature>
<evidence type="ECO:0000313" key="3">
    <source>
        <dbReference type="Proteomes" id="UP001597294"/>
    </source>
</evidence>
<reference evidence="3" key="1">
    <citation type="journal article" date="2019" name="Int. J. Syst. Evol. Microbiol.">
        <title>The Global Catalogue of Microorganisms (GCM) 10K type strain sequencing project: providing services to taxonomists for standard genome sequencing and annotation.</title>
        <authorList>
            <consortium name="The Broad Institute Genomics Platform"/>
            <consortium name="The Broad Institute Genome Sequencing Center for Infectious Disease"/>
            <person name="Wu L."/>
            <person name="Ma J."/>
        </authorList>
    </citation>
    <scope>NUCLEOTIDE SEQUENCE [LARGE SCALE GENOMIC DNA]</scope>
    <source>
        <strain evidence="3">CGMCC 4.7192</strain>
    </source>
</reference>
<dbReference type="Proteomes" id="UP001597294">
    <property type="component" value="Unassembled WGS sequence"/>
</dbReference>
<keyword evidence="1" id="KW-0812">Transmembrane</keyword>
<dbReference type="EMBL" id="JBHUII010000004">
    <property type="protein sequence ID" value="MFD2206385.1"/>
    <property type="molecule type" value="Genomic_DNA"/>
</dbReference>
<organism evidence="2 3">
    <name type="scientific">Kiloniella antarctica</name>
    <dbReference type="NCBI Taxonomy" id="1550907"/>
    <lineage>
        <taxon>Bacteria</taxon>
        <taxon>Pseudomonadati</taxon>
        <taxon>Pseudomonadota</taxon>
        <taxon>Alphaproteobacteria</taxon>
        <taxon>Rhodospirillales</taxon>
        <taxon>Kiloniellaceae</taxon>
        <taxon>Kiloniella</taxon>
    </lineage>
</organism>
<dbReference type="Pfam" id="PF10027">
    <property type="entry name" value="DUF2269"/>
    <property type="match status" value="1"/>
</dbReference>
<feature type="transmembrane region" description="Helical" evidence="1">
    <location>
        <begin position="81"/>
        <end position="102"/>
    </location>
</feature>
<keyword evidence="1" id="KW-0472">Membrane</keyword>
<dbReference type="InterPro" id="IPR018729">
    <property type="entry name" value="DUF2269_transmembrane"/>
</dbReference>
<proteinExistence type="predicted"/>
<gene>
    <name evidence="2" type="ORF">ACFSKO_12200</name>
</gene>
<name>A0ABW5BLT3_9PROT</name>
<feature type="transmembrane region" description="Helical" evidence="1">
    <location>
        <begin position="52"/>
        <end position="75"/>
    </location>
</feature>
<keyword evidence="3" id="KW-1185">Reference proteome</keyword>
<protein>
    <submittedName>
        <fullName evidence="2">DUF2269 family protein</fullName>
    </submittedName>
</protein>
<sequence length="159" mass="18643">MEYLLLKWIHIISSTILFGTGIGSAFYMFMANRNKDLRVMYFTIRHVVIADWFFTTPSVIIQLLSGLCLVHLGGYDLTDTWIYWGLGLYFFAGICWLPVIWLQIKMRSIIKRCLEEGGELPQQYWRMNMYWIVLGSLAFPAIIFVFYLMVYKPSGLIDL</sequence>
<feature type="transmembrane region" description="Helical" evidence="1">
    <location>
        <begin position="6"/>
        <end position="31"/>
    </location>
</feature>
<evidence type="ECO:0000256" key="1">
    <source>
        <dbReference type="SAM" id="Phobius"/>
    </source>
</evidence>
<evidence type="ECO:0000313" key="2">
    <source>
        <dbReference type="EMBL" id="MFD2206385.1"/>
    </source>
</evidence>
<dbReference type="RefSeq" id="WP_380251911.1">
    <property type="nucleotide sequence ID" value="NZ_JBHUII010000004.1"/>
</dbReference>
<keyword evidence="1" id="KW-1133">Transmembrane helix</keyword>